<keyword evidence="6" id="KW-0175">Coiled coil</keyword>
<dbReference type="Gene3D" id="3.30.1360.40">
    <property type="match status" value="1"/>
</dbReference>
<dbReference type="InterPro" id="IPR023584">
    <property type="entry name" value="Ribosome_recyc_fac_dom"/>
</dbReference>
<protein>
    <recommendedName>
        <fullName evidence="5">Ribosome-recycling factor</fullName>
        <shortName evidence="5">RRF</shortName>
    </recommendedName>
    <alternativeName>
        <fullName evidence="5">Ribosome-releasing factor</fullName>
    </alternativeName>
</protein>
<dbReference type="InterPro" id="IPR036191">
    <property type="entry name" value="RRF_sf"/>
</dbReference>
<evidence type="ECO:0000259" key="7">
    <source>
        <dbReference type="Pfam" id="PF01765"/>
    </source>
</evidence>
<dbReference type="STRING" id="48256.CLHUN_00250"/>
<dbReference type="RefSeq" id="WP_080062534.1">
    <property type="nucleotide sequence ID" value="NZ_MZGX01000001.1"/>
</dbReference>
<dbReference type="GO" id="GO:0005737">
    <property type="term" value="C:cytoplasm"/>
    <property type="evidence" value="ECO:0007669"/>
    <property type="project" value="UniProtKB-SubCell"/>
</dbReference>
<evidence type="ECO:0000313" key="8">
    <source>
        <dbReference type="EMBL" id="OPX46209.1"/>
    </source>
</evidence>
<dbReference type="InterPro" id="IPR002661">
    <property type="entry name" value="Ribosome_recyc_fac"/>
</dbReference>
<evidence type="ECO:0000256" key="3">
    <source>
        <dbReference type="ARBA" id="ARBA00022490"/>
    </source>
</evidence>
<feature type="coiled-coil region" evidence="6">
    <location>
        <begin position="136"/>
        <end position="166"/>
    </location>
</feature>
<dbReference type="Gene3D" id="1.10.132.20">
    <property type="entry name" value="Ribosome-recycling factor"/>
    <property type="match status" value="1"/>
</dbReference>
<dbReference type="FunFam" id="1.10.132.20:FF:000001">
    <property type="entry name" value="Ribosome-recycling factor"/>
    <property type="match status" value="1"/>
</dbReference>
<evidence type="ECO:0000256" key="4">
    <source>
        <dbReference type="ARBA" id="ARBA00022917"/>
    </source>
</evidence>
<organism evidence="8 9">
    <name type="scientific">Ruminiclostridium hungatei</name>
    <name type="common">Clostridium hungatei</name>
    <dbReference type="NCBI Taxonomy" id="48256"/>
    <lineage>
        <taxon>Bacteria</taxon>
        <taxon>Bacillati</taxon>
        <taxon>Bacillota</taxon>
        <taxon>Clostridia</taxon>
        <taxon>Eubacteriales</taxon>
        <taxon>Oscillospiraceae</taxon>
        <taxon>Ruminiclostridium</taxon>
    </lineage>
</organism>
<evidence type="ECO:0000256" key="6">
    <source>
        <dbReference type="SAM" id="Coils"/>
    </source>
</evidence>
<dbReference type="OrthoDB" id="9804006at2"/>
<dbReference type="GO" id="GO:0043023">
    <property type="term" value="F:ribosomal large subunit binding"/>
    <property type="evidence" value="ECO:0007669"/>
    <property type="project" value="TreeGrafter"/>
</dbReference>
<comment type="subcellular location">
    <subcellularLocation>
        <location evidence="1 5">Cytoplasm</location>
    </subcellularLocation>
</comment>
<proteinExistence type="inferred from homology"/>
<dbReference type="PANTHER" id="PTHR20982">
    <property type="entry name" value="RIBOSOME RECYCLING FACTOR"/>
    <property type="match status" value="1"/>
</dbReference>
<feature type="domain" description="Ribosome recycling factor" evidence="7">
    <location>
        <begin position="21"/>
        <end position="183"/>
    </location>
</feature>
<reference evidence="8 9" key="1">
    <citation type="submission" date="2017-03" db="EMBL/GenBank/DDBJ databases">
        <title>Genome sequence of Clostridium hungatei DSM 14427.</title>
        <authorList>
            <person name="Poehlein A."/>
            <person name="Daniel R."/>
        </authorList>
    </citation>
    <scope>NUCLEOTIDE SEQUENCE [LARGE SCALE GENOMIC DNA]</scope>
    <source>
        <strain evidence="8 9">DSM 14427</strain>
    </source>
</reference>
<comment type="caution">
    <text evidence="8">The sequence shown here is derived from an EMBL/GenBank/DDBJ whole genome shotgun (WGS) entry which is preliminary data.</text>
</comment>
<keyword evidence="4 5" id="KW-0648">Protein biosynthesis</keyword>
<dbReference type="AlphaFoldDB" id="A0A1V4SQP4"/>
<sequence>MDKELYRPIEEKMKKTINVFRDTLSGIRAGRANPQILDKISIDYYGAPTPIQQVATVSVPEARVILIQPWEAKLLKDIEKEIQKSDMGINPNNDGKVIRLVFPALTEERRRDLTKTVKKEGEDAKVAIRSIRRDSIEQMKAKKKNNEITEDDLKDAEKDIQNLTDKFIAEIDHIIEAKDKEIMEV</sequence>
<dbReference type="GO" id="GO:0006415">
    <property type="term" value="P:translational termination"/>
    <property type="evidence" value="ECO:0007669"/>
    <property type="project" value="UniProtKB-UniRule"/>
</dbReference>
<name>A0A1V4SQP4_RUMHU</name>
<comment type="similarity">
    <text evidence="2 5">Belongs to the RRF family.</text>
</comment>
<accession>A0A1V4SQP4</accession>
<dbReference type="EMBL" id="MZGX01000001">
    <property type="protein sequence ID" value="OPX46209.1"/>
    <property type="molecule type" value="Genomic_DNA"/>
</dbReference>
<comment type="function">
    <text evidence="5">Responsible for the release of ribosomes from messenger RNA at the termination of protein biosynthesis. May increase the efficiency of translation by recycling ribosomes from one round of translation to another.</text>
</comment>
<evidence type="ECO:0000256" key="1">
    <source>
        <dbReference type="ARBA" id="ARBA00004496"/>
    </source>
</evidence>
<dbReference type="SUPFAM" id="SSF55194">
    <property type="entry name" value="Ribosome recycling factor, RRF"/>
    <property type="match status" value="1"/>
</dbReference>
<dbReference type="PANTHER" id="PTHR20982:SF3">
    <property type="entry name" value="MITOCHONDRIAL RIBOSOME RECYCLING FACTOR PSEUDO 1"/>
    <property type="match status" value="1"/>
</dbReference>
<keyword evidence="9" id="KW-1185">Reference proteome</keyword>
<dbReference type="NCBIfam" id="TIGR00496">
    <property type="entry name" value="frr"/>
    <property type="match status" value="1"/>
</dbReference>
<evidence type="ECO:0000313" key="9">
    <source>
        <dbReference type="Proteomes" id="UP000191554"/>
    </source>
</evidence>
<dbReference type="HAMAP" id="MF_00040">
    <property type="entry name" value="RRF"/>
    <property type="match status" value="1"/>
</dbReference>
<evidence type="ECO:0000256" key="2">
    <source>
        <dbReference type="ARBA" id="ARBA00005912"/>
    </source>
</evidence>
<gene>
    <name evidence="5 8" type="primary">frr</name>
    <name evidence="8" type="ORF">CLHUN_00250</name>
</gene>
<keyword evidence="3 5" id="KW-0963">Cytoplasm</keyword>
<dbReference type="Proteomes" id="UP000191554">
    <property type="component" value="Unassembled WGS sequence"/>
</dbReference>
<dbReference type="Pfam" id="PF01765">
    <property type="entry name" value="RRF"/>
    <property type="match status" value="1"/>
</dbReference>
<dbReference type="FunFam" id="3.30.1360.40:FF:000001">
    <property type="entry name" value="Ribosome-recycling factor"/>
    <property type="match status" value="1"/>
</dbReference>
<dbReference type="CDD" id="cd00520">
    <property type="entry name" value="RRF"/>
    <property type="match status" value="1"/>
</dbReference>
<evidence type="ECO:0000256" key="5">
    <source>
        <dbReference type="HAMAP-Rule" id="MF_00040"/>
    </source>
</evidence>